<organism evidence="1 2">
    <name type="scientific">Anabarilius grahami</name>
    <name type="common">Kanglang fish</name>
    <name type="synonym">Barilius grahami</name>
    <dbReference type="NCBI Taxonomy" id="495550"/>
    <lineage>
        <taxon>Eukaryota</taxon>
        <taxon>Metazoa</taxon>
        <taxon>Chordata</taxon>
        <taxon>Craniata</taxon>
        <taxon>Vertebrata</taxon>
        <taxon>Euteleostomi</taxon>
        <taxon>Actinopterygii</taxon>
        <taxon>Neopterygii</taxon>
        <taxon>Teleostei</taxon>
        <taxon>Ostariophysi</taxon>
        <taxon>Cypriniformes</taxon>
        <taxon>Xenocyprididae</taxon>
        <taxon>Xenocypridinae</taxon>
        <taxon>Xenocypridinae incertae sedis</taxon>
        <taxon>Anabarilius</taxon>
    </lineage>
</organism>
<dbReference type="Proteomes" id="UP000281406">
    <property type="component" value="Unassembled WGS sequence"/>
</dbReference>
<evidence type="ECO:0000313" key="2">
    <source>
        <dbReference type="Proteomes" id="UP000281406"/>
    </source>
</evidence>
<keyword evidence="2" id="KW-1185">Reference proteome</keyword>
<gene>
    <name evidence="1" type="ORF">DPX16_23347</name>
</gene>
<proteinExistence type="predicted"/>
<reference evidence="1 2" key="1">
    <citation type="submission" date="2018-10" db="EMBL/GenBank/DDBJ databases">
        <title>Genome assembly for a Yunnan-Guizhou Plateau 3E fish, Anabarilius grahami (Regan), and its evolutionary and genetic applications.</title>
        <authorList>
            <person name="Jiang W."/>
        </authorList>
    </citation>
    <scope>NUCLEOTIDE SEQUENCE [LARGE SCALE GENOMIC DNA]</scope>
    <source>
        <strain evidence="1">AG-KIZ</strain>
        <tissue evidence="1">Muscle</tissue>
    </source>
</reference>
<evidence type="ECO:0000313" key="1">
    <source>
        <dbReference type="EMBL" id="ROL03912.1"/>
    </source>
</evidence>
<protein>
    <submittedName>
        <fullName evidence="1">Uncharacterized protein</fullName>
    </submittedName>
</protein>
<name>A0A3N0Y108_ANAGA</name>
<accession>A0A3N0Y108</accession>
<dbReference type="AlphaFoldDB" id="A0A3N0Y108"/>
<dbReference type="EMBL" id="RJVU01054598">
    <property type="protein sequence ID" value="ROL03912.1"/>
    <property type="molecule type" value="Genomic_DNA"/>
</dbReference>
<sequence>MPCPRPLTDITIVYALSELSAVRHFLRARAAVVTTMSDPEPSSPEPILPPTMIVSPIQWSINEQIGQDTRFEPAPPGGPEGLLYVPPAYRLPDMDSAHTSPGSG</sequence>
<comment type="caution">
    <text evidence="1">The sequence shown here is derived from an EMBL/GenBank/DDBJ whole genome shotgun (WGS) entry which is preliminary data.</text>
</comment>